<evidence type="ECO:0000313" key="4">
    <source>
        <dbReference type="Proteomes" id="UP000554235"/>
    </source>
</evidence>
<keyword evidence="4" id="KW-1185">Reference proteome</keyword>
<dbReference type="Gene3D" id="3.40.50.720">
    <property type="entry name" value="NAD(P)-binding Rossmann-like Domain"/>
    <property type="match status" value="1"/>
</dbReference>
<dbReference type="PRINTS" id="PR00081">
    <property type="entry name" value="GDHRDH"/>
</dbReference>
<dbReference type="GO" id="GO:0016616">
    <property type="term" value="F:oxidoreductase activity, acting on the CH-OH group of donors, NAD or NADP as acceptor"/>
    <property type="evidence" value="ECO:0007669"/>
    <property type="project" value="TreeGrafter"/>
</dbReference>
<dbReference type="EMBL" id="JAADYS010003321">
    <property type="protein sequence ID" value="KAF4448363.1"/>
    <property type="molecule type" value="Genomic_DNA"/>
</dbReference>
<dbReference type="CDD" id="cd05233">
    <property type="entry name" value="SDR_c"/>
    <property type="match status" value="1"/>
</dbReference>
<name>A0A8H4KFJ7_9HYPO</name>
<dbReference type="PRINTS" id="PR00080">
    <property type="entry name" value="SDRFAMILY"/>
</dbReference>
<dbReference type="Proteomes" id="UP000554235">
    <property type="component" value="Unassembled WGS sequence"/>
</dbReference>
<evidence type="ECO:0000256" key="2">
    <source>
        <dbReference type="RuleBase" id="RU000363"/>
    </source>
</evidence>
<evidence type="ECO:0000313" key="3">
    <source>
        <dbReference type="EMBL" id="KAF4448363.1"/>
    </source>
</evidence>
<comment type="similarity">
    <text evidence="1 2">Belongs to the short-chain dehydrogenases/reductases (SDR) family.</text>
</comment>
<dbReference type="AlphaFoldDB" id="A0A8H4KFJ7"/>
<reference evidence="3 4" key="1">
    <citation type="submission" date="2020-01" db="EMBL/GenBank/DDBJ databases">
        <title>Identification and distribution of gene clusters putatively required for synthesis of sphingolipid metabolism inhibitors in phylogenetically diverse species of the filamentous fungus Fusarium.</title>
        <authorList>
            <person name="Kim H.-S."/>
            <person name="Busman M."/>
            <person name="Brown D.W."/>
            <person name="Divon H."/>
            <person name="Uhlig S."/>
            <person name="Proctor R.H."/>
        </authorList>
    </citation>
    <scope>NUCLEOTIDE SEQUENCE [LARGE SCALE GENOMIC DNA]</scope>
    <source>
        <strain evidence="3 4">NRRL 20459</strain>
    </source>
</reference>
<dbReference type="PANTHER" id="PTHR42760">
    <property type="entry name" value="SHORT-CHAIN DEHYDROGENASES/REDUCTASES FAMILY MEMBER"/>
    <property type="match status" value="1"/>
</dbReference>
<dbReference type="InterPro" id="IPR002347">
    <property type="entry name" value="SDR_fam"/>
</dbReference>
<accession>A0A8H4KFJ7</accession>
<gene>
    <name evidence="3" type="ORF">FALBO_16809</name>
</gene>
<dbReference type="OrthoDB" id="5840532at2759"/>
<protein>
    <submittedName>
        <fullName evidence="3">Oxidoreductase short-chain dehydrogenase reductase</fullName>
    </submittedName>
</protein>
<organism evidence="3 4">
    <name type="scientific">Fusarium albosuccineum</name>
    <dbReference type="NCBI Taxonomy" id="1237068"/>
    <lineage>
        <taxon>Eukaryota</taxon>
        <taxon>Fungi</taxon>
        <taxon>Dikarya</taxon>
        <taxon>Ascomycota</taxon>
        <taxon>Pezizomycotina</taxon>
        <taxon>Sordariomycetes</taxon>
        <taxon>Hypocreomycetidae</taxon>
        <taxon>Hypocreales</taxon>
        <taxon>Nectriaceae</taxon>
        <taxon>Fusarium</taxon>
        <taxon>Fusarium decemcellulare species complex</taxon>
    </lineage>
</organism>
<comment type="caution">
    <text evidence="3">The sequence shown here is derived from an EMBL/GenBank/DDBJ whole genome shotgun (WGS) entry which is preliminary data.</text>
</comment>
<proteinExistence type="inferred from homology"/>
<sequence>MSFASRAAEQEQKMPDLLTGTALITGAGTGIGRATSVAFVQHGIRKLALLDVDDAGLDGTADFISQLHLGKVQILKFNVDVGNDKPLVEAIQKVVDELGRIDIAVNNAGVGGSIMNSTDLSVEDYRKVIDVNMVGLWVSQREEIKHMLKQDPIQTRSGGVNRGVIVNMSSIFGLIGPSASTPASAYSTR</sequence>
<evidence type="ECO:0000256" key="1">
    <source>
        <dbReference type="ARBA" id="ARBA00006484"/>
    </source>
</evidence>
<dbReference type="SUPFAM" id="SSF51735">
    <property type="entry name" value="NAD(P)-binding Rossmann-fold domains"/>
    <property type="match status" value="1"/>
</dbReference>
<dbReference type="Pfam" id="PF00106">
    <property type="entry name" value="adh_short"/>
    <property type="match status" value="1"/>
</dbReference>
<dbReference type="InterPro" id="IPR036291">
    <property type="entry name" value="NAD(P)-bd_dom_sf"/>
</dbReference>